<dbReference type="HOGENOM" id="CLU_202566_0_0_3"/>
<accession>A2C2W6</accession>
<dbReference type="KEGG" id="pme:NATL1_12681"/>
<evidence type="ECO:0000313" key="1">
    <source>
        <dbReference type="EMBL" id="ABM75826.1"/>
    </source>
</evidence>
<name>A2C2W6_PROM1</name>
<dbReference type="EMBL" id="CP000553">
    <property type="protein sequence ID" value="ABM75826.1"/>
    <property type="molecule type" value="Genomic_DNA"/>
</dbReference>
<dbReference type="RefSeq" id="WP_011823891.1">
    <property type="nucleotide sequence ID" value="NC_008819.1"/>
</dbReference>
<sequence length="71" mass="8406">MGKWTPSQKQKSGLISRTFDFFIDELAELQEELDCPDEFICDFLEIVKNRWSPDSCHSKARQHKRDNPISY</sequence>
<evidence type="ECO:0000313" key="2">
    <source>
        <dbReference type="Proteomes" id="UP000002592"/>
    </source>
</evidence>
<dbReference type="AlphaFoldDB" id="A2C2W6"/>
<reference evidence="2" key="1">
    <citation type="journal article" date="2007" name="PLoS Genet.">
        <title>Patterns and implications of gene gain and loss in the evolution of Prochlorococcus.</title>
        <authorList>
            <person name="Kettler G.C."/>
            <person name="Martiny A.C."/>
            <person name="Huang K."/>
            <person name="Zucker J."/>
            <person name="Coleman M.L."/>
            <person name="Rodrigue S."/>
            <person name="Chen F."/>
            <person name="Lapidus A."/>
            <person name="Ferriera S."/>
            <person name="Johnson J."/>
            <person name="Steglich C."/>
            <person name="Church G.M."/>
            <person name="Richardson P."/>
            <person name="Chisholm S.W."/>
        </authorList>
    </citation>
    <scope>NUCLEOTIDE SEQUENCE [LARGE SCALE GENOMIC DNA]</scope>
    <source>
        <strain evidence="2">NATL1A</strain>
    </source>
</reference>
<dbReference type="Proteomes" id="UP000002592">
    <property type="component" value="Chromosome"/>
</dbReference>
<gene>
    <name evidence="1" type="ordered locus">NATL1_12681</name>
</gene>
<organism evidence="1 2">
    <name type="scientific">Prochlorococcus marinus (strain NATL1A)</name>
    <dbReference type="NCBI Taxonomy" id="167555"/>
    <lineage>
        <taxon>Bacteria</taxon>
        <taxon>Bacillati</taxon>
        <taxon>Cyanobacteriota</taxon>
        <taxon>Cyanophyceae</taxon>
        <taxon>Synechococcales</taxon>
        <taxon>Prochlorococcaceae</taxon>
        <taxon>Prochlorococcus</taxon>
    </lineage>
</organism>
<protein>
    <submittedName>
        <fullName evidence="1">Uncharacterized protein</fullName>
    </submittedName>
</protein>
<proteinExistence type="predicted"/>
<dbReference type="eggNOG" id="ENOG5032MXJ">
    <property type="taxonomic scope" value="Bacteria"/>
</dbReference>